<name>A0A0A0M3D1_CUCSA</name>
<dbReference type="EMBL" id="CM002922">
    <property type="protein sequence ID" value="KGN66741.1"/>
    <property type="molecule type" value="Genomic_DNA"/>
</dbReference>
<accession>A0A0A0M3D1</accession>
<keyword evidence="1" id="KW-0812">Transmembrane</keyword>
<evidence type="ECO:0000256" key="1">
    <source>
        <dbReference type="SAM" id="Phobius"/>
    </source>
</evidence>
<organism evidence="2 3">
    <name type="scientific">Cucumis sativus</name>
    <name type="common">Cucumber</name>
    <dbReference type="NCBI Taxonomy" id="3659"/>
    <lineage>
        <taxon>Eukaryota</taxon>
        <taxon>Viridiplantae</taxon>
        <taxon>Streptophyta</taxon>
        <taxon>Embryophyta</taxon>
        <taxon>Tracheophyta</taxon>
        <taxon>Spermatophyta</taxon>
        <taxon>Magnoliopsida</taxon>
        <taxon>eudicotyledons</taxon>
        <taxon>Gunneridae</taxon>
        <taxon>Pentapetalae</taxon>
        <taxon>rosids</taxon>
        <taxon>fabids</taxon>
        <taxon>Cucurbitales</taxon>
        <taxon>Cucurbitaceae</taxon>
        <taxon>Benincaseae</taxon>
        <taxon>Cucumis</taxon>
    </lineage>
</organism>
<reference evidence="2 3" key="4">
    <citation type="journal article" date="2011" name="BMC Genomics">
        <title>RNA-Seq improves annotation of protein-coding genes in the cucumber genome.</title>
        <authorList>
            <person name="Li Z."/>
            <person name="Zhang Z."/>
            <person name="Yan P."/>
            <person name="Huang S."/>
            <person name="Fei Z."/>
            <person name="Lin K."/>
        </authorList>
    </citation>
    <scope>NUCLEOTIDE SEQUENCE [LARGE SCALE GENOMIC DNA]</scope>
    <source>
        <strain evidence="3">cv. 9930</strain>
    </source>
</reference>
<reference evidence="2 3" key="2">
    <citation type="journal article" date="2009" name="PLoS ONE">
        <title>An integrated genetic and cytogenetic map of the cucumber genome.</title>
        <authorList>
            <person name="Ren Y."/>
            <person name="Zhang Z."/>
            <person name="Liu J."/>
            <person name="Staub J.E."/>
            <person name="Han Y."/>
            <person name="Cheng Z."/>
            <person name="Li X."/>
            <person name="Lu J."/>
            <person name="Miao H."/>
            <person name="Kang H."/>
            <person name="Xie B."/>
            <person name="Gu X."/>
            <person name="Wang X."/>
            <person name="Du Y."/>
            <person name="Jin W."/>
            <person name="Huang S."/>
        </authorList>
    </citation>
    <scope>NUCLEOTIDE SEQUENCE [LARGE SCALE GENOMIC DNA]</scope>
    <source>
        <strain evidence="3">cv. 9930</strain>
    </source>
</reference>
<keyword evidence="1" id="KW-1133">Transmembrane helix</keyword>
<dbReference type="AlphaFoldDB" id="A0A0A0M3D1"/>
<evidence type="ECO:0000313" key="3">
    <source>
        <dbReference type="Proteomes" id="UP000029981"/>
    </source>
</evidence>
<gene>
    <name evidence="2" type="ORF">Csa_1G667000</name>
</gene>
<protein>
    <submittedName>
        <fullName evidence="2">Uncharacterized protein</fullName>
    </submittedName>
</protein>
<reference evidence="2 3" key="1">
    <citation type="journal article" date="2009" name="Nat. Genet.">
        <title>The genome of the cucumber, Cucumis sativus L.</title>
        <authorList>
            <person name="Huang S."/>
            <person name="Li R."/>
            <person name="Zhang Z."/>
            <person name="Li L."/>
            <person name="Gu X."/>
            <person name="Fan W."/>
            <person name="Lucas W.J."/>
            <person name="Wang X."/>
            <person name="Xie B."/>
            <person name="Ni P."/>
            <person name="Ren Y."/>
            <person name="Zhu H."/>
            <person name="Li J."/>
            <person name="Lin K."/>
            <person name="Jin W."/>
            <person name="Fei Z."/>
            <person name="Li G."/>
            <person name="Staub J."/>
            <person name="Kilian A."/>
            <person name="van der Vossen E.A."/>
            <person name="Wu Y."/>
            <person name="Guo J."/>
            <person name="He J."/>
            <person name="Jia Z."/>
            <person name="Ren Y."/>
            <person name="Tian G."/>
            <person name="Lu Y."/>
            <person name="Ruan J."/>
            <person name="Qian W."/>
            <person name="Wang M."/>
            <person name="Huang Q."/>
            <person name="Li B."/>
            <person name="Xuan Z."/>
            <person name="Cao J."/>
            <person name="Asan"/>
            <person name="Wu Z."/>
            <person name="Zhang J."/>
            <person name="Cai Q."/>
            <person name="Bai Y."/>
            <person name="Zhao B."/>
            <person name="Han Y."/>
            <person name="Li Y."/>
            <person name="Li X."/>
            <person name="Wang S."/>
            <person name="Shi Q."/>
            <person name="Liu S."/>
            <person name="Cho W.K."/>
            <person name="Kim J.Y."/>
            <person name="Xu Y."/>
            <person name="Heller-Uszynska K."/>
            <person name="Miao H."/>
            <person name="Cheng Z."/>
            <person name="Zhang S."/>
            <person name="Wu J."/>
            <person name="Yang Y."/>
            <person name="Kang H."/>
            <person name="Li M."/>
            <person name="Liang H."/>
            <person name="Ren X."/>
            <person name="Shi Z."/>
            <person name="Wen M."/>
            <person name="Jian M."/>
            <person name="Yang H."/>
            <person name="Zhang G."/>
            <person name="Yang Z."/>
            <person name="Chen R."/>
            <person name="Liu S."/>
            <person name="Li J."/>
            <person name="Ma L."/>
            <person name="Liu H."/>
            <person name="Zhou Y."/>
            <person name="Zhao J."/>
            <person name="Fang X."/>
            <person name="Li G."/>
            <person name="Fang L."/>
            <person name="Li Y."/>
            <person name="Liu D."/>
            <person name="Zheng H."/>
            <person name="Zhang Y."/>
            <person name="Qin N."/>
            <person name="Li Z."/>
            <person name="Yang G."/>
            <person name="Yang S."/>
            <person name="Bolund L."/>
            <person name="Kristiansen K."/>
            <person name="Zheng H."/>
            <person name="Li S."/>
            <person name="Zhang X."/>
            <person name="Yang H."/>
            <person name="Wang J."/>
            <person name="Sun R."/>
            <person name="Zhang B."/>
            <person name="Jiang S."/>
            <person name="Wang J."/>
            <person name="Du Y."/>
            <person name="Li S."/>
        </authorList>
    </citation>
    <scope>NUCLEOTIDE SEQUENCE [LARGE SCALE GENOMIC DNA]</scope>
    <source>
        <strain evidence="3">cv. 9930</strain>
    </source>
</reference>
<sequence>MLVEQRYLDRRRYFRPFCYLFLCFTTNLFKFRRFTSSLLLYYTSCVLRVDVCPRKWICGLRVIGLTIEAISGLRLP</sequence>
<evidence type="ECO:0000313" key="2">
    <source>
        <dbReference type="EMBL" id="KGN66741.1"/>
    </source>
</evidence>
<keyword evidence="1" id="KW-0472">Membrane</keyword>
<proteinExistence type="predicted"/>
<dbReference type="Proteomes" id="UP000029981">
    <property type="component" value="Chromosome 1"/>
</dbReference>
<dbReference type="Gramene" id="KGN66741">
    <property type="protein sequence ID" value="KGN66741"/>
    <property type="gene ID" value="Csa_1G667000"/>
</dbReference>
<feature type="transmembrane region" description="Helical" evidence="1">
    <location>
        <begin position="12"/>
        <end position="29"/>
    </location>
</feature>
<keyword evidence="3" id="KW-1185">Reference proteome</keyword>
<reference evidence="2 3" key="3">
    <citation type="journal article" date="2010" name="BMC Genomics">
        <title>Transcriptome sequencing and comparative analysis of cucumber flowers with different sex types.</title>
        <authorList>
            <person name="Guo S."/>
            <person name="Zheng Y."/>
            <person name="Joung J.G."/>
            <person name="Liu S."/>
            <person name="Zhang Z."/>
            <person name="Crasta O.R."/>
            <person name="Sobral B.W."/>
            <person name="Xu Y."/>
            <person name="Huang S."/>
            <person name="Fei Z."/>
        </authorList>
    </citation>
    <scope>NUCLEOTIDE SEQUENCE [LARGE SCALE GENOMIC DNA]</scope>
    <source>
        <strain evidence="3">cv. 9930</strain>
    </source>
</reference>